<dbReference type="SUPFAM" id="SSF89095">
    <property type="entry name" value="GatB/YqeY motif"/>
    <property type="match status" value="1"/>
</dbReference>
<dbReference type="EMBL" id="CAFBQG010000113">
    <property type="protein sequence ID" value="CAB5050444.1"/>
    <property type="molecule type" value="Genomic_DNA"/>
</dbReference>
<reference evidence="1" key="1">
    <citation type="submission" date="2020-05" db="EMBL/GenBank/DDBJ databases">
        <authorList>
            <person name="Chiriac C."/>
            <person name="Salcher M."/>
            <person name="Ghai R."/>
            <person name="Kavagutti S V."/>
        </authorList>
    </citation>
    <scope>NUCLEOTIDE SEQUENCE</scope>
</reference>
<dbReference type="InterPro" id="IPR003789">
    <property type="entry name" value="Asn/Gln_tRNA_amidoTrase-B-like"/>
</dbReference>
<protein>
    <submittedName>
        <fullName evidence="1">Unannotated protein</fullName>
    </submittedName>
</protein>
<dbReference type="AlphaFoldDB" id="A0A6J7T971"/>
<dbReference type="GO" id="GO:0016884">
    <property type="term" value="F:carbon-nitrogen ligase activity, with glutamine as amido-N-donor"/>
    <property type="evidence" value="ECO:0007669"/>
    <property type="project" value="InterPro"/>
</dbReference>
<organism evidence="1">
    <name type="scientific">freshwater metagenome</name>
    <dbReference type="NCBI Taxonomy" id="449393"/>
    <lineage>
        <taxon>unclassified sequences</taxon>
        <taxon>metagenomes</taxon>
        <taxon>ecological metagenomes</taxon>
    </lineage>
</organism>
<name>A0A6J7T971_9ZZZZ</name>
<accession>A0A6J7T971</accession>
<sequence length="44" mass="4089">MAQAAADGASGQSAMGAVMKLVSPQVAGRADGSMVAAAVKAALA</sequence>
<dbReference type="InterPro" id="IPR023168">
    <property type="entry name" value="GatB_Yqey_C_2"/>
</dbReference>
<evidence type="ECO:0000313" key="1">
    <source>
        <dbReference type="EMBL" id="CAB5050444.1"/>
    </source>
</evidence>
<dbReference type="Gene3D" id="1.10.10.410">
    <property type="match status" value="1"/>
</dbReference>
<gene>
    <name evidence="1" type="ORF">UFOPK4301_00911</name>
</gene>
<proteinExistence type="predicted"/>
<dbReference type="InterPro" id="IPR019004">
    <property type="entry name" value="YqeY/Aim41"/>
</dbReference>
<dbReference type="Pfam" id="PF09424">
    <property type="entry name" value="YqeY"/>
    <property type="match status" value="1"/>
</dbReference>